<reference evidence="1 2" key="1">
    <citation type="submission" date="2019-01" db="EMBL/GenBank/DDBJ databases">
        <title>Ancylomarina salipaludis sp. nov., isolated from a salt marsh.</title>
        <authorList>
            <person name="Yoon J.-H."/>
        </authorList>
    </citation>
    <scope>NUCLEOTIDE SEQUENCE [LARGE SCALE GENOMIC DNA]</scope>
    <source>
        <strain evidence="1 2">SHSM-M15</strain>
    </source>
</reference>
<keyword evidence="2" id="KW-1185">Reference proteome</keyword>
<dbReference type="RefSeq" id="WP_129255820.1">
    <property type="nucleotide sequence ID" value="NZ_SAXA01000029.1"/>
</dbReference>
<gene>
    <name evidence="1" type="ORF">EO244_16665</name>
</gene>
<dbReference type="AlphaFoldDB" id="A0A4Q1JHJ1"/>
<sequence>MSELIKEIQNGRILKNNGSWMYCNKCDKTVGYLCYSTYQDFQFDFICKCGNKGSFRLKYQTENGLTKPNEELKTVKNRLCCPNDDSPLFTIVDKNIEKVKYKVTCKKCSTTYEN</sequence>
<evidence type="ECO:0000313" key="1">
    <source>
        <dbReference type="EMBL" id="RXQ87174.1"/>
    </source>
</evidence>
<name>A0A4Q1JHJ1_9BACT</name>
<comment type="caution">
    <text evidence="1">The sequence shown here is derived from an EMBL/GenBank/DDBJ whole genome shotgun (WGS) entry which is preliminary data.</text>
</comment>
<organism evidence="1 2">
    <name type="scientific">Ancylomarina salipaludis</name>
    <dbReference type="NCBI Taxonomy" id="2501299"/>
    <lineage>
        <taxon>Bacteria</taxon>
        <taxon>Pseudomonadati</taxon>
        <taxon>Bacteroidota</taxon>
        <taxon>Bacteroidia</taxon>
        <taxon>Marinilabiliales</taxon>
        <taxon>Marinifilaceae</taxon>
        <taxon>Ancylomarina</taxon>
    </lineage>
</organism>
<dbReference type="Proteomes" id="UP000289703">
    <property type="component" value="Unassembled WGS sequence"/>
</dbReference>
<proteinExistence type="predicted"/>
<protein>
    <submittedName>
        <fullName evidence="1">Uncharacterized protein</fullName>
    </submittedName>
</protein>
<evidence type="ECO:0000313" key="2">
    <source>
        <dbReference type="Proteomes" id="UP000289703"/>
    </source>
</evidence>
<accession>A0A4Q1JHJ1</accession>
<dbReference type="EMBL" id="SAXA01000029">
    <property type="protein sequence ID" value="RXQ87174.1"/>
    <property type="molecule type" value="Genomic_DNA"/>
</dbReference>
<dbReference type="OrthoDB" id="2083932at2"/>